<comment type="similarity">
    <text evidence="2">Belongs to the bacterial solute-binding protein 8 family.</text>
</comment>
<sequence>MLFSKQTLKLGVVMIALTLILAACGGNQSNNGGSGAGSANGNGDNKPKQEAGSNQTEAPKTKIYKAENGDIEVPVNPERIVAITFLGDLLALGVTPVGAGSIALDNSVLLKEELSGVTSVGDVSVEAVMDLEPDLIIVPSYLPGETVEQLVKIAPTVAIPWFGFTGTDPLDQVKTIGGLIGKEAEAEAFIARYKEKAAEAKARIAGAIGPDETVGSYSIWAKSFWVLPKGRDAGYNLLEMFGLTPQAKVNEEVIATGEGKDISLEVVPEYAADHMFVTVYEPDGGSERAKEIMEGSLWNNLDAVKNNHVYMLDMTEFWMNDGLNLEKQLDILVDIILAQNK</sequence>
<evidence type="ECO:0000256" key="1">
    <source>
        <dbReference type="ARBA" id="ARBA00004196"/>
    </source>
</evidence>
<dbReference type="Gene3D" id="3.40.50.1980">
    <property type="entry name" value="Nitrogenase molybdenum iron protein domain"/>
    <property type="match status" value="2"/>
</dbReference>
<keyword evidence="3" id="KW-0813">Transport</keyword>
<gene>
    <name evidence="8" type="primary">yxeB_1</name>
    <name evidence="8" type="ORF">PAECIP111893_00217</name>
</gene>
<dbReference type="RefSeq" id="WP_236338422.1">
    <property type="nucleotide sequence ID" value="NZ_CAKMMF010000001.1"/>
</dbReference>
<dbReference type="PROSITE" id="PS50983">
    <property type="entry name" value="FE_B12_PBP"/>
    <property type="match status" value="1"/>
</dbReference>
<evidence type="ECO:0000256" key="6">
    <source>
        <dbReference type="SAM" id="SignalP"/>
    </source>
</evidence>
<dbReference type="InterPro" id="IPR002491">
    <property type="entry name" value="ABC_transptr_periplasmic_BD"/>
</dbReference>
<feature type="chain" id="PRO_5045823199" evidence="6">
    <location>
        <begin position="26"/>
        <end position="341"/>
    </location>
</feature>
<comment type="caution">
    <text evidence="8">The sequence shown here is derived from an EMBL/GenBank/DDBJ whole genome shotgun (WGS) entry which is preliminary data.</text>
</comment>
<evidence type="ECO:0000313" key="8">
    <source>
        <dbReference type="EMBL" id="CAH1190184.1"/>
    </source>
</evidence>
<dbReference type="Pfam" id="PF01497">
    <property type="entry name" value="Peripla_BP_2"/>
    <property type="match status" value="1"/>
</dbReference>
<evidence type="ECO:0000256" key="4">
    <source>
        <dbReference type="ARBA" id="ARBA00022729"/>
    </source>
</evidence>
<dbReference type="PROSITE" id="PS51257">
    <property type="entry name" value="PROKAR_LIPOPROTEIN"/>
    <property type="match status" value="1"/>
</dbReference>
<feature type="signal peptide" evidence="6">
    <location>
        <begin position="1"/>
        <end position="25"/>
    </location>
</feature>
<dbReference type="PANTHER" id="PTHR30532:SF26">
    <property type="entry name" value="IRON(3+)-HYDROXAMATE-BINDING PROTEIN FHUD"/>
    <property type="match status" value="1"/>
</dbReference>
<accession>A0ABM9BN16</accession>
<dbReference type="Proteomes" id="UP000838686">
    <property type="component" value="Unassembled WGS sequence"/>
</dbReference>
<feature type="region of interest" description="Disordered" evidence="5">
    <location>
        <begin position="33"/>
        <end position="63"/>
    </location>
</feature>
<protein>
    <submittedName>
        <fullName evidence="8">Iron(3+)-hydroxamate-binding protein YxeB</fullName>
    </submittedName>
</protein>
<dbReference type="PANTHER" id="PTHR30532">
    <property type="entry name" value="IRON III DICITRATE-BINDING PERIPLASMIC PROTEIN"/>
    <property type="match status" value="1"/>
</dbReference>
<keyword evidence="4 6" id="KW-0732">Signal</keyword>
<comment type="subcellular location">
    <subcellularLocation>
        <location evidence="1">Cell envelope</location>
    </subcellularLocation>
</comment>
<reference evidence="8" key="1">
    <citation type="submission" date="2022-01" db="EMBL/GenBank/DDBJ databases">
        <authorList>
            <person name="Criscuolo A."/>
        </authorList>
    </citation>
    <scope>NUCLEOTIDE SEQUENCE</scope>
    <source>
        <strain evidence="8">CIP111893</strain>
    </source>
</reference>
<evidence type="ECO:0000256" key="2">
    <source>
        <dbReference type="ARBA" id="ARBA00008814"/>
    </source>
</evidence>
<proteinExistence type="inferred from homology"/>
<evidence type="ECO:0000256" key="3">
    <source>
        <dbReference type="ARBA" id="ARBA00022448"/>
    </source>
</evidence>
<dbReference type="InterPro" id="IPR051313">
    <property type="entry name" value="Bact_iron-sidero_bind"/>
</dbReference>
<evidence type="ECO:0000256" key="5">
    <source>
        <dbReference type="SAM" id="MobiDB-lite"/>
    </source>
</evidence>
<dbReference type="SUPFAM" id="SSF53807">
    <property type="entry name" value="Helical backbone' metal receptor"/>
    <property type="match status" value="1"/>
</dbReference>
<name>A0ABM9BN16_9BACL</name>
<dbReference type="EMBL" id="CAKMMF010000001">
    <property type="protein sequence ID" value="CAH1190184.1"/>
    <property type="molecule type" value="Genomic_DNA"/>
</dbReference>
<evidence type="ECO:0000259" key="7">
    <source>
        <dbReference type="PROSITE" id="PS50983"/>
    </source>
</evidence>
<feature type="domain" description="Fe/B12 periplasmic-binding" evidence="7">
    <location>
        <begin position="79"/>
        <end position="340"/>
    </location>
</feature>
<organism evidence="8 9">
    <name type="scientific">Paenibacillus plantiphilus</name>
    <dbReference type="NCBI Taxonomy" id="2905650"/>
    <lineage>
        <taxon>Bacteria</taxon>
        <taxon>Bacillati</taxon>
        <taxon>Bacillota</taxon>
        <taxon>Bacilli</taxon>
        <taxon>Bacillales</taxon>
        <taxon>Paenibacillaceae</taxon>
        <taxon>Paenibacillus</taxon>
    </lineage>
</organism>
<keyword evidence="9" id="KW-1185">Reference proteome</keyword>
<evidence type="ECO:0000313" key="9">
    <source>
        <dbReference type="Proteomes" id="UP000838686"/>
    </source>
</evidence>